<keyword evidence="2 11" id="KW-0547">Nucleotide-binding</keyword>
<dbReference type="Pfam" id="PF13361">
    <property type="entry name" value="UvrD_C"/>
    <property type="match status" value="2"/>
</dbReference>
<evidence type="ECO:0000259" key="13">
    <source>
        <dbReference type="PROSITE" id="PS51217"/>
    </source>
</evidence>
<dbReference type="SUPFAM" id="SSF52540">
    <property type="entry name" value="P-loop containing nucleoside triphosphate hydrolases"/>
    <property type="match status" value="1"/>
</dbReference>
<dbReference type="Gene3D" id="1.10.10.160">
    <property type="match status" value="1"/>
</dbReference>
<dbReference type="GO" id="GO:0043138">
    <property type="term" value="F:3'-5' DNA helicase activity"/>
    <property type="evidence" value="ECO:0007669"/>
    <property type="project" value="UniProtKB-EC"/>
</dbReference>
<keyword evidence="4 11" id="KW-0347">Helicase</keyword>
<evidence type="ECO:0000256" key="4">
    <source>
        <dbReference type="ARBA" id="ARBA00022806"/>
    </source>
</evidence>
<dbReference type="PANTHER" id="PTHR11070">
    <property type="entry name" value="UVRD / RECB / PCRA DNA HELICASE FAMILY MEMBER"/>
    <property type="match status" value="1"/>
</dbReference>
<evidence type="ECO:0000256" key="10">
    <source>
        <dbReference type="ARBA" id="ARBA00048988"/>
    </source>
</evidence>
<comment type="catalytic activity">
    <reaction evidence="8">
        <text>Couples ATP hydrolysis with the unwinding of duplex DNA by translocating in the 3'-5' direction.</text>
        <dbReference type="EC" id="5.6.2.4"/>
    </reaction>
</comment>
<feature type="non-terminal residue" evidence="14">
    <location>
        <position position="599"/>
    </location>
</feature>
<name>A0A2M7TP77_9BACT</name>
<keyword evidence="7" id="KW-0413">Isomerase</keyword>
<dbReference type="Gene3D" id="3.40.50.300">
    <property type="entry name" value="P-loop containing nucleotide triphosphate hydrolases"/>
    <property type="match status" value="2"/>
</dbReference>
<evidence type="ECO:0000313" key="14">
    <source>
        <dbReference type="EMBL" id="PIZ50253.1"/>
    </source>
</evidence>
<dbReference type="GO" id="GO:0016787">
    <property type="term" value="F:hydrolase activity"/>
    <property type="evidence" value="ECO:0007669"/>
    <property type="project" value="UniProtKB-UniRule"/>
</dbReference>
<evidence type="ECO:0000256" key="1">
    <source>
        <dbReference type="ARBA" id="ARBA00009922"/>
    </source>
</evidence>
<comment type="similarity">
    <text evidence="1">Belongs to the helicase family. UvrD subfamily.</text>
</comment>
<keyword evidence="5 11" id="KW-0067">ATP-binding</keyword>
<dbReference type="GO" id="GO:0033202">
    <property type="term" value="C:DNA helicase complex"/>
    <property type="evidence" value="ECO:0007669"/>
    <property type="project" value="TreeGrafter"/>
</dbReference>
<dbReference type="Gene3D" id="3.30.160.800">
    <property type="match status" value="1"/>
</dbReference>
<feature type="binding site" evidence="11">
    <location>
        <begin position="32"/>
        <end position="39"/>
    </location>
    <ligand>
        <name>ATP</name>
        <dbReference type="ChEBI" id="CHEBI:30616"/>
    </ligand>
</feature>
<dbReference type="InterPro" id="IPR000212">
    <property type="entry name" value="DNA_helicase_UvrD/REP"/>
</dbReference>
<accession>A0A2M7TP77</accession>
<gene>
    <name evidence="14" type="ORF">COY29_00205</name>
</gene>
<keyword evidence="3 11" id="KW-0378">Hydrolase</keyword>
<evidence type="ECO:0000256" key="9">
    <source>
        <dbReference type="ARBA" id="ARBA00034808"/>
    </source>
</evidence>
<evidence type="ECO:0000313" key="15">
    <source>
        <dbReference type="Proteomes" id="UP000229753"/>
    </source>
</evidence>
<protein>
    <recommendedName>
        <fullName evidence="9">DNA 3'-5' helicase</fullName>
        <ecNumber evidence="9">5.6.2.4</ecNumber>
    </recommendedName>
</protein>
<evidence type="ECO:0000256" key="6">
    <source>
        <dbReference type="ARBA" id="ARBA00023125"/>
    </source>
</evidence>
<evidence type="ECO:0000256" key="3">
    <source>
        <dbReference type="ARBA" id="ARBA00022801"/>
    </source>
</evidence>
<dbReference type="GO" id="GO:0000725">
    <property type="term" value="P:recombinational repair"/>
    <property type="evidence" value="ECO:0007669"/>
    <property type="project" value="TreeGrafter"/>
</dbReference>
<dbReference type="EC" id="5.6.2.4" evidence="9"/>
<dbReference type="InterPro" id="IPR013986">
    <property type="entry name" value="DExx_box_DNA_helicase_dom_sf"/>
</dbReference>
<dbReference type="Pfam" id="PF00580">
    <property type="entry name" value="UvrD-helicase"/>
    <property type="match status" value="1"/>
</dbReference>
<evidence type="ECO:0000256" key="11">
    <source>
        <dbReference type="PROSITE-ProRule" id="PRU00560"/>
    </source>
</evidence>
<dbReference type="CDD" id="cd17932">
    <property type="entry name" value="DEXQc_UvrD"/>
    <property type="match status" value="1"/>
</dbReference>
<dbReference type="GO" id="GO:0005524">
    <property type="term" value="F:ATP binding"/>
    <property type="evidence" value="ECO:0007669"/>
    <property type="project" value="UniProtKB-UniRule"/>
</dbReference>
<dbReference type="AlphaFoldDB" id="A0A2M7TP77"/>
<dbReference type="PROSITE" id="PS51217">
    <property type="entry name" value="UVRD_HELICASE_CTER"/>
    <property type="match status" value="1"/>
</dbReference>
<comment type="caution">
    <text evidence="14">The sequence shown here is derived from an EMBL/GenBank/DDBJ whole genome shotgun (WGS) entry which is preliminary data.</text>
</comment>
<dbReference type="CDD" id="cd18807">
    <property type="entry name" value="SF1_C_UvrD"/>
    <property type="match status" value="1"/>
</dbReference>
<dbReference type="Gene3D" id="1.10.486.10">
    <property type="entry name" value="PCRA, domain 4"/>
    <property type="match status" value="2"/>
</dbReference>
<feature type="domain" description="UvrD-like helicase ATP-binding" evidence="12">
    <location>
        <begin position="11"/>
        <end position="291"/>
    </location>
</feature>
<dbReference type="Proteomes" id="UP000229753">
    <property type="component" value="Unassembled WGS sequence"/>
</dbReference>
<organism evidence="14 15">
    <name type="scientific">Candidatus Woesebacteria bacterium CG_4_10_14_0_2_um_filter_39_14</name>
    <dbReference type="NCBI Taxonomy" id="1975054"/>
    <lineage>
        <taxon>Bacteria</taxon>
        <taxon>Candidatus Woeseibacteriota</taxon>
    </lineage>
</organism>
<dbReference type="PROSITE" id="PS51198">
    <property type="entry name" value="UVRD_HELICASE_ATP_BIND"/>
    <property type="match status" value="1"/>
</dbReference>
<evidence type="ECO:0000256" key="5">
    <source>
        <dbReference type="ARBA" id="ARBA00022840"/>
    </source>
</evidence>
<dbReference type="GO" id="GO:0003677">
    <property type="term" value="F:DNA binding"/>
    <property type="evidence" value="ECO:0007669"/>
    <property type="project" value="UniProtKB-KW"/>
</dbReference>
<dbReference type="InterPro" id="IPR014016">
    <property type="entry name" value="UvrD-like_ATP-bd"/>
</dbReference>
<dbReference type="EMBL" id="PFNO01000006">
    <property type="protein sequence ID" value="PIZ50253.1"/>
    <property type="molecule type" value="Genomic_DNA"/>
</dbReference>
<keyword evidence="6" id="KW-0238">DNA-binding</keyword>
<dbReference type="GO" id="GO:0005829">
    <property type="term" value="C:cytosol"/>
    <property type="evidence" value="ECO:0007669"/>
    <property type="project" value="TreeGrafter"/>
</dbReference>
<comment type="catalytic activity">
    <reaction evidence="10">
        <text>ATP + H2O = ADP + phosphate + H(+)</text>
        <dbReference type="Rhea" id="RHEA:13065"/>
        <dbReference type="ChEBI" id="CHEBI:15377"/>
        <dbReference type="ChEBI" id="CHEBI:15378"/>
        <dbReference type="ChEBI" id="CHEBI:30616"/>
        <dbReference type="ChEBI" id="CHEBI:43474"/>
        <dbReference type="ChEBI" id="CHEBI:456216"/>
        <dbReference type="EC" id="5.6.2.4"/>
    </reaction>
</comment>
<dbReference type="InterPro" id="IPR027417">
    <property type="entry name" value="P-loop_NTPase"/>
</dbReference>
<evidence type="ECO:0000256" key="8">
    <source>
        <dbReference type="ARBA" id="ARBA00034617"/>
    </source>
</evidence>
<evidence type="ECO:0000259" key="12">
    <source>
        <dbReference type="PROSITE" id="PS51198"/>
    </source>
</evidence>
<dbReference type="PANTHER" id="PTHR11070:SF2">
    <property type="entry name" value="ATP-DEPENDENT DNA HELICASE SRS2"/>
    <property type="match status" value="1"/>
</dbReference>
<dbReference type="InterPro" id="IPR014017">
    <property type="entry name" value="DNA_helicase_UvrD-like_C"/>
</dbReference>
<feature type="domain" description="UvrD-like helicase C-terminal" evidence="13">
    <location>
        <begin position="292"/>
        <end position="526"/>
    </location>
</feature>
<evidence type="ECO:0000256" key="2">
    <source>
        <dbReference type="ARBA" id="ARBA00022741"/>
    </source>
</evidence>
<proteinExistence type="inferred from homology"/>
<evidence type="ECO:0000256" key="7">
    <source>
        <dbReference type="ARBA" id="ARBA00023235"/>
    </source>
</evidence>
<reference evidence="15" key="1">
    <citation type="submission" date="2017-09" db="EMBL/GenBank/DDBJ databases">
        <title>Depth-based differentiation of microbial function through sediment-hosted aquifers and enrichment of novel symbionts in the deep terrestrial subsurface.</title>
        <authorList>
            <person name="Probst A.J."/>
            <person name="Ladd B."/>
            <person name="Jarett J.K."/>
            <person name="Geller-Mcgrath D.E."/>
            <person name="Sieber C.M.K."/>
            <person name="Emerson J.B."/>
            <person name="Anantharaman K."/>
            <person name="Thomas B.C."/>
            <person name="Malmstrom R."/>
            <person name="Stieglmeier M."/>
            <person name="Klingl A."/>
            <person name="Woyke T."/>
            <person name="Ryan C.M."/>
            <person name="Banfield J.F."/>
        </authorList>
    </citation>
    <scope>NUCLEOTIDE SEQUENCE [LARGE SCALE GENOMIC DNA]</scope>
</reference>
<sequence length="599" mass="69085">MMGLGNNPILSHLNQPQQEAVSFKEGPLLILAGPGSGKTRTLVYRAAWLISQKKVPPENILLLTFTNKAAGEMKTRLKKILEDERNKIPWAGTFHSFCAKVLRLDGHFLNIPHNYAIYDESDQQGMIKKVLDNLDLSPKTYKPAVVLNLISQAKNEMITALEYPQYARGTFQETTARIYLKYQQFLKESMALDFDDLLLETVRLFQKEKSVLQKYQNQYHWFLIDEYQDTNHTQYLLTKLLAKKEQNLTVVGDASQAIYSFRGADYRNLVNLKEDFPQLKIINLEQNYRSTENILQAANQVIQKNSSHPILNLWTTKKGGEKISLYEATNEEEEAQFVVNIIKTHLLSIPNSSLNNFVVLYRTNAQSRIIEETLLHSGLPYLLVGGVRFYERKEIKDCLAYLRLTANSQDQMAHKRIEKIGKRKAKKFFSWLKKKPKNLTSLEYLDQILVSTDYLKAFDENDPQDLARIENVKELRSVATNFPDLNQFLENVALIQQEYLPAEAFEIETNQPKSAITLMTVHAAKGTEFPVVFIVGLEEGLFPHARAIMEKDEVEEERRLCYVAMTRAKEKLYLSYAHRRFYFGEKSANQASRFLNDIS</sequence>